<evidence type="ECO:0000256" key="3">
    <source>
        <dbReference type="ARBA" id="ARBA00023163"/>
    </source>
</evidence>
<dbReference type="InterPro" id="IPR001647">
    <property type="entry name" value="HTH_TetR"/>
</dbReference>
<evidence type="ECO:0000256" key="2">
    <source>
        <dbReference type="ARBA" id="ARBA00023125"/>
    </source>
</evidence>
<proteinExistence type="predicted"/>
<dbReference type="PROSITE" id="PS50977">
    <property type="entry name" value="HTH_TETR_2"/>
    <property type="match status" value="1"/>
</dbReference>
<organism evidence="6 7">
    <name type="scientific">Alterirhizorhabdus solaris</name>
    <dbReference type="NCBI Taxonomy" id="2529389"/>
    <lineage>
        <taxon>Bacteria</taxon>
        <taxon>Pseudomonadati</taxon>
        <taxon>Pseudomonadota</taxon>
        <taxon>Alphaproteobacteria</taxon>
        <taxon>Sphingomonadales</taxon>
        <taxon>Rhizorhabdaceae</taxon>
        <taxon>Alterirhizorhabdus</taxon>
    </lineage>
</organism>
<keyword evidence="2 4" id="KW-0238">DNA-binding</keyword>
<evidence type="ECO:0000313" key="6">
    <source>
        <dbReference type="EMBL" id="TVV77272.1"/>
    </source>
</evidence>
<keyword evidence="3" id="KW-0804">Transcription</keyword>
<dbReference type="Gene3D" id="1.10.357.10">
    <property type="entry name" value="Tetracycline Repressor, domain 2"/>
    <property type="match status" value="1"/>
</dbReference>
<dbReference type="GO" id="GO:0000976">
    <property type="term" value="F:transcription cis-regulatory region binding"/>
    <property type="evidence" value="ECO:0007669"/>
    <property type="project" value="TreeGrafter"/>
</dbReference>
<dbReference type="Pfam" id="PF00440">
    <property type="entry name" value="TetR_N"/>
    <property type="match status" value="1"/>
</dbReference>
<dbReference type="InterPro" id="IPR009057">
    <property type="entry name" value="Homeodomain-like_sf"/>
</dbReference>
<evidence type="ECO:0000256" key="1">
    <source>
        <dbReference type="ARBA" id="ARBA00023015"/>
    </source>
</evidence>
<dbReference type="OrthoDB" id="7504336at2"/>
<evidence type="ECO:0000256" key="4">
    <source>
        <dbReference type="PROSITE-ProRule" id="PRU00335"/>
    </source>
</evidence>
<evidence type="ECO:0000259" key="5">
    <source>
        <dbReference type="PROSITE" id="PS50977"/>
    </source>
</evidence>
<dbReference type="SUPFAM" id="SSF46689">
    <property type="entry name" value="Homeodomain-like"/>
    <property type="match status" value="1"/>
</dbReference>
<feature type="domain" description="HTH tetR-type" evidence="5">
    <location>
        <begin position="19"/>
        <end position="79"/>
    </location>
</feature>
<dbReference type="Proteomes" id="UP000318681">
    <property type="component" value="Unassembled WGS sequence"/>
</dbReference>
<evidence type="ECO:0000313" key="7">
    <source>
        <dbReference type="Proteomes" id="UP000318681"/>
    </source>
</evidence>
<protein>
    <submittedName>
        <fullName evidence="6">TetR/AcrR family transcriptional regulator</fullName>
    </submittedName>
</protein>
<name>A0A558RDG8_9SPHN</name>
<sequence length="240" mass="27609">MSLRESGEKPLTYSSPAILERRRRILEETRTLIAEQGIGNFSMNELCERAHVAKRTLYNAFQTRERLIATAIQEYFLEYLSRIQYQGEVGTLQRNVERIVAVGRRNRKIRNYIRAIMAVYFGPDGVPDIWQAMHSIAVESNLEWIHNLQKRRQLQPWVDAGTLANDIVRFEYATINDWARGLIADEDFVPNLLTSYLTFMLGATRGAARSEIEEMIRDLSEGRFTVPAPLVTPMETPASE</sequence>
<keyword evidence="1" id="KW-0805">Transcription regulation</keyword>
<gene>
    <name evidence="6" type="ORF">FOY91_01695</name>
</gene>
<dbReference type="AlphaFoldDB" id="A0A558RDG8"/>
<dbReference type="PANTHER" id="PTHR30055:SF234">
    <property type="entry name" value="HTH-TYPE TRANSCRIPTIONAL REGULATOR BETI"/>
    <property type="match status" value="1"/>
</dbReference>
<feature type="DNA-binding region" description="H-T-H motif" evidence="4">
    <location>
        <begin position="42"/>
        <end position="61"/>
    </location>
</feature>
<dbReference type="GO" id="GO:0003700">
    <property type="term" value="F:DNA-binding transcription factor activity"/>
    <property type="evidence" value="ECO:0007669"/>
    <property type="project" value="TreeGrafter"/>
</dbReference>
<reference evidence="6 7" key="1">
    <citation type="submission" date="2019-07" db="EMBL/GenBank/DDBJ databases">
        <title>Sphingomonas solaris sp. nov., isolated from a solar panel from Boston, Massachusetts.</title>
        <authorList>
            <person name="Tanner K."/>
            <person name="Pascual J."/>
            <person name="Mancuso C."/>
            <person name="Pereto J."/>
            <person name="Khalil A."/>
            <person name="Vilanova C."/>
        </authorList>
    </citation>
    <scope>NUCLEOTIDE SEQUENCE [LARGE SCALE GENOMIC DNA]</scope>
    <source>
        <strain evidence="6 7">R4DWN</strain>
    </source>
</reference>
<keyword evidence="7" id="KW-1185">Reference proteome</keyword>
<dbReference type="PANTHER" id="PTHR30055">
    <property type="entry name" value="HTH-TYPE TRANSCRIPTIONAL REGULATOR RUTR"/>
    <property type="match status" value="1"/>
</dbReference>
<dbReference type="InterPro" id="IPR050109">
    <property type="entry name" value="HTH-type_TetR-like_transc_reg"/>
</dbReference>
<comment type="caution">
    <text evidence="6">The sequence shown here is derived from an EMBL/GenBank/DDBJ whole genome shotgun (WGS) entry which is preliminary data.</text>
</comment>
<dbReference type="EMBL" id="VNIM01000003">
    <property type="protein sequence ID" value="TVV77272.1"/>
    <property type="molecule type" value="Genomic_DNA"/>
</dbReference>
<accession>A0A558RDG8</accession>